<dbReference type="RefSeq" id="WP_136543642.1">
    <property type="nucleotide sequence ID" value="NZ_STGU01000033.1"/>
</dbReference>
<feature type="signal peptide" evidence="1">
    <location>
        <begin position="1"/>
        <end position="27"/>
    </location>
</feature>
<dbReference type="InterPro" id="IPR002477">
    <property type="entry name" value="Peptidoglycan-bd-like"/>
</dbReference>
<reference evidence="3 4" key="1">
    <citation type="submission" date="2019-04" db="EMBL/GenBank/DDBJ databases">
        <title>genome sequence of strain W3.</title>
        <authorList>
            <person name="Gao J."/>
            <person name="Sun J."/>
        </authorList>
    </citation>
    <scope>NUCLEOTIDE SEQUENCE [LARGE SCALE GENOMIC DNA]</scope>
    <source>
        <strain evidence="3 4">W3</strain>
    </source>
</reference>
<name>A0A4S8PN28_9HYPH</name>
<dbReference type="Pfam" id="PF01471">
    <property type="entry name" value="PG_binding_1"/>
    <property type="match status" value="1"/>
</dbReference>
<organism evidence="3 4">
    <name type="scientific">Rhizobium rosettiformans W3</name>
    <dbReference type="NCBI Taxonomy" id="538378"/>
    <lineage>
        <taxon>Bacteria</taxon>
        <taxon>Pseudomonadati</taxon>
        <taxon>Pseudomonadota</taxon>
        <taxon>Alphaproteobacteria</taxon>
        <taxon>Hyphomicrobiales</taxon>
        <taxon>Rhizobiaceae</taxon>
        <taxon>Rhizobium/Agrobacterium group</taxon>
        <taxon>Rhizobium</taxon>
    </lineage>
</organism>
<comment type="caution">
    <text evidence="3">The sequence shown here is derived from an EMBL/GenBank/DDBJ whole genome shotgun (WGS) entry which is preliminary data.</text>
</comment>
<keyword evidence="1" id="KW-0732">Signal</keyword>
<evidence type="ECO:0000256" key="1">
    <source>
        <dbReference type="SAM" id="SignalP"/>
    </source>
</evidence>
<evidence type="ECO:0000313" key="3">
    <source>
        <dbReference type="EMBL" id="THV29694.1"/>
    </source>
</evidence>
<evidence type="ECO:0000313" key="4">
    <source>
        <dbReference type="Proteomes" id="UP000307378"/>
    </source>
</evidence>
<dbReference type="SUPFAM" id="SSF47090">
    <property type="entry name" value="PGBD-like"/>
    <property type="match status" value="1"/>
</dbReference>
<proteinExistence type="predicted"/>
<dbReference type="Proteomes" id="UP000307378">
    <property type="component" value="Unassembled WGS sequence"/>
</dbReference>
<dbReference type="AlphaFoldDB" id="A0A4S8PN28"/>
<dbReference type="EMBL" id="STGU01000033">
    <property type="protein sequence ID" value="THV29694.1"/>
    <property type="molecule type" value="Genomic_DNA"/>
</dbReference>
<dbReference type="Gene3D" id="1.10.101.10">
    <property type="entry name" value="PGBD-like superfamily/PGBD"/>
    <property type="match status" value="1"/>
</dbReference>
<feature type="chain" id="PRO_5020662076" description="Peptidoglycan binding-like domain-containing protein" evidence="1">
    <location>
        <begin position="28"/>
        <end position="553"/>
    </location>
</feature>
<accession>A0A4S8PN28</accession>
<gene>
    <name evidence="3" type="ORF">FAA86_23520</name>
</gene>
<evidence type="ECO:0000259" key="2">
    <source>
        <dbReference type="Pfam" id="PF01471"/>
    </source>
</evidence>
<protein>
    <recommendedName>
        <fullName evidence="2">Peptidoglycan binding-like domain-containing protein</fullName>
    </recommendedName>
</protein>
<sequence length="553" mass="58153">MANKLGLGSVSVALSLAMLVASPGVQLGTGAHSLAGTAQAQGLDGFFKQVEKNLGLNNNKNKKRKKSNTPNIGLDTVLQGVGMGLVAGGIVKGEAGPMIVGSILVAAPVVFQKDMERKYGRDQGWAGCVSCNQKRLLVRPGASVTSAEQAAITARIKDDVRDIQGGLAQLGYYDKKIDGDYGPGTRKAVSLFQQSLFDQPTGKLTAAQRRELFVLAREKGYEPTSGVAKAALMPVVASAPNPALPVSSGSLQNLALAPAVATIKEFKLAESQFNQFAKDALQFGSLTAVKGARLLPDGKVEVVMDTGAVLSNPVGSIELKKHDLSESWIQILMANAGSEEQAVLNTVDSFGSAAEAATWLDGALRKLDLLKKLVGQDETAPAATMVVEAEKPPQMPNVEMAKVDPGAPNTAVDVKTPSIPTAADQQAQPAGDTTKVAVATSEVNAQAKSIPAQCGSDVYVSFNFPEGDKSINHYNIIPPEGTLMMDNGDATAYFTGNCVQGQYGYKYVVVTHDEKQKKWESSVHEGTFELASLAGQCEVNLDDPNGSATLQCY</sequence>
<dbReference type="InterPro" id="IPR036365">
    <property type="entry name" value="PGBD-like_sf"/>
</dbReference>
<dbReference type="InterPro" id="IPR036366">
    <property type="entry name" value="PGBDSf"/>
</dbReference>
<feature type="domain" description="Peptidoglycan binding-like" evidence="2">
    <location>
        <begin position="158"/>
        <end position="210"/>
    </location>
</feature>